<dbReference type="Proteomes" id="UP000190435">
    <property type="component" value="Unassembled WGS sequence"/>
</dbReference>
<dbReference type="PANTHER" id="PTHR33383">
    <property type="entry name" value="MEMBRANE PROTEIN INSERTION EFFICIENCY FACTOR-RELATED"/>
    <property type="match status" value="1"/>
</dbReference>
<reference evidence="3 5" key="2">
    <citation type="submission" date="2018-06" db="EMBL/GenBank/DDBJ databases">
        <authorList>
            <consortium name="Pathogen Informatics"/>
            <person name="Doyle S."/>
        </authorList>
    </citation>
    <scope>NUCLEOTIDE SEQUENCE [LARGE SCALE GENOMIC DNA]</scope>
    <source>
        <strain evidence="3 5">NCTC10293</strain>
    </source>
</reference>
<dbReference type="OrthoDB" id="9801753at2"/>
<dbReference type="NCBIfam" id="TIGR00278">
    <property type="entry name" value="membrane protein insertion efficiency factor YidD"/>
    <property type="match status" value="1"/>
</dbReference>
<dbReference type="EMBL" id="MUXU01000055">
    <property type="protein sequence ID" value="OOR88162.1"/>
    <property type="molecule type" value="Genomic_DNA"/>
</dbReference>
<dbReference type="Pfam" id="PF01809">
    <property type="entry name" value="YidD"/>
    <property type="match status" value="1"/>
</dbReference>
<proteinExistence type="inferred from homology"/>
<comment type="function">
    <text evidence="1">Could be involved in insertion of integral membrane proteins into the membrane.</text>
</comment>
<reference evidence="2 4" key="1">
    <citation type="submission" date="2017-02" db="EMBL/GenBank/DDBJ databases">
        <title>Draft genome sequence of Moraxella caviae CCUG 355 type strain.</title>
        <authorList>
            <person name="Engstrom-Jakobsson H."/>
            <person name="Salva-Serra F."/>
            <person name="Thorell K."/>
            <person name="Gonzales-Siles L."/>
            <person name="Karlsson R."/>
            <person name="Boulund F."/>
            <person name="Engstrand L."/>
            <person name="Moore E."/>
        </authorList>
    </citation>
    <scope>NUCLEOTIDE SEQUENCE [LARGE SCALE GENOMIC DNA]</scope>
    <source>
        <strain evidence="2 4">CCUG 355</strain>
    </source>
</reference>
<sequence length="106" mass="12280">MLKKVLLFLIKVYQRAISPMMSARCRYYPTCSQYAKHALLWHGVWRGGRLAAWRIMRCQPFGGSGVDFVPLALYRERFIPASITHRACLVDYASYKARLAHLLKMS</sequence>
<dbReference type="HAMAP" id="MF_00386">
    <property type="entry name" value="UPF0161_YidD"/>
    <property type="match status" value="1"/>
</dbReference>
<evidence type="ECO:0000256" key="1">
    <source>
        <dbReference type="HAMAP-Rule" id="MF_00386"/>
    </source>
</evidence>
<dbReference type="InterPro" id="IPR002696">
    <property type="entry name" value="Membr_insert_effic_factor_YidD"/>
</dbReference>
<evidence type="ECO:0000313" key="3">
    <source>
        <dbReference type="EMBL" id="STZ10517.1"/>
    </source>
</evidence>
<dbReference type="PANTHER" id="PTHR33383:SF1">
    <property type="entry name" value="MEMBRANE PROTEIN INSERTION EFFICIENCY FACTOR-RELATED"/>
    <property type="match status" value="1"/>
</dbReference>
<dbReference type="GO" id="GO:0005886">
    <property type="term" value="C:plasma membrane"/>
    <property type="evidence" value="ECO:0007669"/>
    <property type="project" value="UniProtKB-SubCell"/>
</dbReference>
<dbReference type="SMART" id="SM01234">
    <property type="entry name" value="Haemolytic"/>
    <property type="match status" value="1"/>
</dbReference>
<keyword evidence="1" id="KW-1003">Cell membrane</keyword>
<dbReference type="RefSeq" id="WP_078277122.1">
    <property type="nucleotide sequence ID" value="NZ_CAACXO010000087.1"/>
</dbReference>
<comment type="similarity">
    <text evidence="1">Belongs to the UPF0161 family.</text>
</comment>
<evidence type="ECO:0000313" key="5">
    <source>
        <dbReference type="Proteomes" id="UP000255279"/>
    </source>
</evidence>
<dbReference type="AlphaFoldDB" id="A0A1S9ZXB1"/>
<organism evidence="2 4">
    <name type="scientific">Moraxella caviae</name>
    <dbReference type="NCBI Taxonomy" id="34060"/>
    <lineage>
        <taxon>Bacteria</taxon>
        <taxon>Pseudomonadati</taxon>
        <taxon>Pseudomonadota</taxon>
        <taxon>Gammaproteobacteria</taxon>
        <taxon>Moraxellales</taxon>
        <taxon>Moraxellaceae</taxon>
        <taxon>Moraxella</taxon>
    </lineage>
</organism>
<protein>
    <recommendedName>
        <fullName evidence="1">Putative membrane protein insertion efficiency factor</fullName>
    </recommendedName>
</protein>
<dbReference type="STRING" id="34060.B0181_08730"/>
<dbReference type="Proteomes" id="UP000255279">
    <property type="component" value="Unassembled WGS sequence"/>
</dbReference>
<evidence type="ECO:0000313" key="4">
    <source>
        <dbReference type="Proteomes" id="UP000190435"/>
    </source>
</evidence>
<keyword evidence="4" id="KW-1185">Reference proteome</keyword>
<name>A0A1S9ZXB1_9GAMM</name>
<accession>A0A1S9ZXB1</accession>
<keyword evidence="1" id="KW-0472">Membrane</keyword>
<dbReference type="EMBL" id="UGQE01000001">
    <property type="protein sequence ID" value="STZ10517.1"/>
    <property type="molecule type" value="Genomic_DNA"/>
</dbReference>
<gene>
    <name evidence="3" type="primary">yidD</name>
    <name evidence="2" type="ORF">B0181_08730</name>
    <name evidence="3" type="ORF">NCTC10293_00858</name>
</gene>
<comment type="subcellular location">
    <subcellularLocation>
        <location evidence="1">Cell membrane</location>
        <topology evidence="1">Peripheral membrane protein</topology>
        <orientation evidence="1">Cytoplasmic side</orientation>
    </subcellularLocation>
</comment>
<evidence type="ECO:0000313" key="2">
    <source>
        <dbReference type="EMBL" id="OOR88162.1"/>
    </source>
</evidence>